<gene>
    <name evidence="2" type="ORF">CHARACLAT_003244</name>
</gene>
<comment type="caution">
    <text evidence="2">The sequence shown here is derived from an EMBL/GenBank/DDBJ whole genome shotgun (WGS) entry which is preliminary data.</text>
</comment>
<feature type="compositionally biased region" description="Polar residues" evidence="1">
    <location>
        <begin position="38"/>
        <end position="50"/>
    </location>
</feature>
<evidence type="ECO:0000256" key="1">
    <source>
        <dbReference type="SAM" id="MobiDB-lite"/>
    </source>
</evidence>
<feature type="compositionally biased region" description="Basic and acidic residues" evidence="1">
    <location>
        <begin position="51"/>
        <end position="74"/>
    </location>
</feature>
<evidence type="ECO:0000313" key="3">
    <source>
        <dbReference type="Proteomes" id="UP001352852"/>
    </source>
</evidence>
<dbReference type="Proteomes" id="UP001352852">
    <property type="component" value="Unassembled WGS sequence"/>
</dbReference>
<name>A0ABU7DMW4_9TELE</name>
<dbReference type="EMBL" id="JAHUTJ010032930">
    <property type="protein sequence ID" value="MED6276456.1"/>
    <property type="molecule type" value="Genomic_DNA"/>
</dbReference>
<evidence type="ECO:0000313" key="2">
    <source>
        <dbReference type="EMBL" id="MED6276456.1"/>
    </source>
</evidence>
<proteinExistence type="predicted"/>
<organism evidence="2 3">
    <name type="scientific">Characodon lateralis</name>
    <dbReference type="NCBI Taxonomy" id="208331"/>
    <lineage>
        <taxon>Eukaryota</taxon>
        <taxon>Metazoa</taxon>
        <taxon>Chordata</taxon>
        <taxon>Craniata</taxon>
        <taxon>Vertebrata</taxon>
        <taxon>Euteleostomi</taxon>
        <taxon>Actinopterygii</taxon>
        <taxon>Neopterygii</taxon>
        <taxon>Teleostei</taxon>
        <taxon>Neoteleostei</taxon>
        <taxon>Acanthomorphata</taxon>
        <taxon>Ovalentaria</taxon>
        <taxon>Atherinomorphae</taxon>
        <taxon>Cyprinodontiformes</taxon>
        <taxon>Goodeidae</taxon>
        <taxon>Characodon</taxon>
    </lineage>
</organism>
<protein>
    <submittedName>
        <fullName evidence="2">Uncharacterized protein</fullName>
    </submittedName>
</protein>
<keyword evidence="3" id="KW-1185">Reference proteome</keyword>
<reference evidence="2 3" key="1">
    <citation type="submission" date="2021-06" db="EMBL/GenBank/DDBJ databases">
        <authorList>
            <person name="Palmer J.M."/>
        </authorList>
    </citation>
    <scope>NUCLEOTIDE SEQUENCE [LARGE SCALE GENOMIC DNA]</scope>
    <source>
        <strain evidence="2 3">CL_MEX2019</strain>
        <tissue evidence="2">Muscle</tissue>
    </source>
</reference>
<accession>A0ABU7DMW4</accession>
<sequence>MSSPSLHPFPVRSLPKKEKTLLVLQKNIRHKKEESTEISHPSSSIQTVSASDRREPQIFRDERKEGMRQSDKTRIQTFLN</sequence>
<feature type="region of interest" description="Disordered" evidence="1">
    <location>
        <begin position="28"/>
        <end position="80"/>
    </location>
</feature>